<dbReference type="AlphaFoldDB" id="A0A0B3Y6C1"/>
<proteinExistence type="predicted"/>
<evidence type="ECO:0008006" key="3">
    <source>
        <dbReference type="Google" id="ProtNLM"/>
    </source>
</evidence>
<name>A0A0B3Y6C1_9ALTE</name>
<comment type="caution">
    <text evidence="1">The sequence shown here is derived from an EMBL/GenBank/DDBJ whole genome shotgun (WGS) entry which is preliminary data.</text>
</comment>
<keyword evidence="2" id="KW-1185">Reference proteome</keyword>
<dbReference type="RefSeq" id="WP_039222917.1">
    <property type="nucleotide sequence ID" value="NZ_JWLW01000066.1"/>
</dbReference>
<dbReference type="Pfam" id="PF11199">
    <property type="entry name" value="DUF2891"/>
    <property type="match status" value="1"/>
</dbReference>
<evidence type="ECO:0000313" key="1">
    <source>
        <dbReference type="EMBL" id="KHT44376.1"/>
    </source>
</evidence>
<dbReference type="Proteomes" id="UP000031197">
    <property type="component" value="Unassembled WGS sequence"/>
</dbReference>
<organism evidence="1 2">
    <name type="scientific">Alteromonas marina</name>
    <dbReference type="NCBI Taxonomy" id="203795"/>
    <lineage>
        <taxon>Bacteria</taxon>
        <taxon>Pseudomonadati</taxon>
        <taxon>Pseudomonadota</taxon>
        <taxon>Gammaproteobacteria</taxon>
        <taxon>Alteromonadales</taxon>
        <taxon>Alteromonadaceae</taxon>
        <taxon>Alteromonas/Salinimonas group</taxon>
        <taxon>Alteromonas</taxon>
    </lineage>
</organism>
<reference evidence="1 2" key="1">
    <citation type="submission" date="2014-12" db="EMBL/GenBank/DDBJ databases">
        <title>Genome sequencing of Alteromonas marina AD001.</title>
        <authorList>
            <person name="Adrian T.G.S."/>
            <person name="Chan K.G."/>
        </authorList>
    </citation>
    <scope>NUCLEOTIDE SEQUENCE [LARGE SCALE GENOMIC DNA]</scope>
    <source>
        <strain evidence="1 2">AD001</strain>
    </source>
</reference>
<sequence>MYRAALYSKRLSVYIGDILLIDKARKIMIKIKNVVSSTVAFATAFAAHTAYATSTSTVETANTSNTSINQAADATANAGVPNNNYESVFANLALHCIHQEFPNVVKHMMNNGDDVKAPNQLYPAFYGCLDWHSSVHGHWLLVRMLNTAQDAVDKDEIIEKLNISFTPKNIQGELVSLKRENNASFERPYGLAWFLQLTAELRQSSLPEATKWLNTLRPLEDEIVARVSAWLPKLAYPIRTGEHSQTAFAFGLMLDWAKTSGNKEFEAQLTARAKDYYQADKACPLAYEPSGQDFLSPCLAEADLMRRVMAKKDYSQWLSAFFPNLNASTSNWLTPATVTDKTDGKLAHLDGLNISRAWMIEGIISALPDDDARLLVLKKALEAHREAGLNAVFGDMHYMGSHWLGSFASYLETQRGLK</sequence>
<evidence type="ECO:0000313" key="2">
    <source>
        <dbReference type="Proteomes" id="UP000031197"/>
    </source>
</evidence>
<dbReference type="InterPro" id="IPR021365">
    <property type="entry name" value="DUF2891"/>
</dbReference>
<accession>A0A0B3Y6C1</accession>
<protein>
    <recommendedName>
        <fullName evidence="3">DUF2891 domain-containing protein</fullName>
    </recommendedName>
</protein>
<dbReference type="EMBL" id="JWLW01000066">
    <property type="protein sequence ID" value="KHT44376.1"/>
    <property type="molecule type" value="Genomic_DNA"/>
</dbReference>
<dbReference type="OrthoDB" id="9779797at2"/>
<gene>
    <name evidence="1" type="ORF">RJ41_15955</name>
</gene>